<dbReference type="Pfam" id="PF08486">
    <property type="entry name" value="SpoIID"/>
    <property type="match status" value="1"/>
</dbReference>
<name>A0A9D1UHE3_9BACT</name>
<reference evidence="2" key="2">
    <citation type="submission" date="2021-04" db="EMBL/GenBank/DDBJ databases">
        <authorList>
            <person name="Gilroy R."/>
        </authorList>
    </citation>
    <scope>NUCLEOTIDE SEQUENCE</scope>
    <source>
        <strain evidence="2">Gambia16-930</strain>
    </source>
</reference>
<comment type="caution">
    <text evidence="2">The sequence shown here is derived from an EMBL/GenBank/DDBJ whole genome shotgun (WGS) entry which is preliminary data.</text>
</comment>
<organism evidence="2 3">
    <name type="scientific">Candidatus Onthomorpha intestinigallinarum</name>
    <dbReference type="NCBI Taxonomy" id="2840880"/>
    <lineage>
        <taxon>Bacteria</taxon>
        <taxon>Pseudomonadati</taxon>
        <taxon>Bacteroidota</taxon>
        <taxon>Bacteroidia</taxon>
        <taxon>Bacteroidales</taxon>
        <taxon>Candidatus Onthomorpha</taxon>
    </lineage>
</organism>
<feature type="domain" description="Sporulation stage II protein D amidase enhancer LytB N-terminal" evidence="1">
    <location>
        <begin position="75"/>
        <end position="150"/>
    </location>
</feature>
<accession>A0A9D1UHE3</accession>
<protein>
    <submittedName>
        <fullName evidence="2">SpoIID/LytB domain-containing protein</fullName>
    </submittedName>
</protein>
<sequence length="336" mass="38375">MDSSFEQKIGRISKINIEKDKDSLTVKLNGEPLRKAKRVEFMAQGLKAFFKIDVKTKKEKERRYDDNLIVLPYEGKQIMLINKVNIDNYIAGVVQSEAGGATDNVDFFKLQAICVRNYLYTNMNKHANEGFNLCDDTHCQAYLSRANKPQVIQGAWNSKAEVIVDANGDIIETLFHANSGGMTVSAEDVWQKPVDYLQPVTDSFSIGMKDYRWEHFIKMRDWLNYFKGKGLNTKNDSIENALLTFSQQDGRKKDIMGIPLTTVRKDFGLKSTFFSVQKWGGEVKLDGRGYGHGVGLSQQGAINMCEQGYEYWQVVEFYYKGAKVVKREDIFNQLNN</sequence>
<reference evidence="2" key="1">
    <citation type="journal article" date="2021" name="PeerJ">
        <title>Extensive microbial diversity within the chicken gut microbiome revealed by metagenomics and culture.</title>
        <authorList>
            <person name="Gilroy R."/>
            <person name="Ravi A."/>
            <person name="Getino M."/>
            <person name="Pursley I."/>
            <person name="Horton D.L."/>
            <person name="Alikhan N.F."/>
            <person name="Baker D."/>
            <person name="Gharbi K."/>
            <person name="Hall N."/>
            <person name="Watson M."/>
            <person name="Adriaenssens E.M."/>
            <person name="Foster-Nyarko E."/>
            <person name="Jarju S."/>
            <person name="Secka A."/>
            <person name="Antonio M."/>
            <person name="Oren A."/>
            <person name="Chaudhuri R.R."/>
            <person name="La Ragione R."/>
            <person name="Hildebrand F."/>
            <person name="Pallen M.J."/>
        </authorList>
    </citation>
    <scope>NUCLEOTIDE SEQUENCE</scope>
    <source>
        <strain evidence="2">Gambia16-930</strain>
    </source>
</reference>
<gene>
    <name evidence="2" type="ORF">IAC47_06535</name>
</gene>
<dbReference type="NCBIfam" id="TIGR02669">
    <property type="entry name" value="SpoIID_LytB"/>
    <property type="match status" value="1"/>
</dbReference>
<dbReference type="InterPro" id="IPR013486">
    <property type="entry name" value="SpoIID/LytB"/>
</dbReference>
<evidence type="ECO:0000313" key="2">
    <source>
        <dbReference type="EMBL" id="HIW87912.1"/>
    </source>
</evidence>
<dbReference type="AlphaFoldDB" id="A0A9D1UHE3"/>
<proteinExistence type="predicted"/>
<evidence type="ECO:0000259" key="1">
    <source>
        <dbReference type="Pfam" id="PF08486"/>
    </source>
</evidence>
<dbReference type="Proteomes" id="UP000824267">
    <property type="component" value="Unassembled WGS sequence"/>
</dbReference>
<dbReference type="InterPro" id="IPR013693">
    <property type="entry name" value="SpoIID/LytB_N"/>
</dbReference>
<dbReference type="EMBL" id="DXGG01000204">
    <property type="protein sequence ID" value="HIW87912.1"/>
    <property type="molecule type" value="Genomic_DNA"/>
</dbReference>
<dbReference type="GO" id="GO:0030435">
    <property type="term" value="P:sporulation resulting in formation of a cellular spore"/>
    <property type="evidence" value="ECO:0007669"/>
    <property type="project" value="InterPro"/>
</dbReference>
<evidence type="ECO:0000313" key="3">
    <source>
        <dbReference type="Proteomes" id="UP000824267"/>
    </source>
</evidence>